<dbReference type="PANTHER" id="PTHR43460">
    <property type="entry name" value="METHYLTRANSFERASE"/>
    <property type="match status" value="1"/>
</dbReference>
<dbReference type="Proteomes" id="UP001595756">
    <property type="component" value="Unassembled WGS sequence"/>
</dbReference>
<keyword evidence="2" id="KW-1185">Reference proteome</keyword>
<evidence type="ECO:0008006" key="3">
    <source>
        <dbReference type="Google" id="ProtNLM"/>
    </source>
</evidence>
<protein>
    <recommendedName>
        <fullName evidence="3">SAM-dependent methyltransferase</fullName>
    </recommendedName>
</protein>
<comment type="caution">
    <text evidence="1">The sequence shown here is derived from an EMBL/GenBank/DDBJ whole genome shotgun (WGS) entry which is preliminary data.</text>
</comment>
<accession>A0ABV8RZV2</accession>
<organism evidence="1 2">
    <name type="scientific">Castellaniella hirudinis</name>
    <dbReference type="NCBI Taxonomy" id="1144617"/>
    <lineage>
        <taxon>Bacteria</taxon>
        <taxon>Pseudomonadati</taxon>
        <taxon>Pseudomonadota</taxon>
        <taxon>Betaproteobacteria</taxon>
        <taxon>Burkholderiales</taxon>
        <taxon>Alcaligenaceae</taxon>
        <taxon>Castellaniella</taxon>
    </lineage>
</organism>
<name>A0ABV8RZV2_9BURK</name>
<dbReference type="PANTHER" id="PTHR43460:SF1">
    <property type="entry name" value="METHYLTRANSFERASE TYPE 11 DOMAIN-CONTAINING PROTEIN"/>
    <property type="match status" value="1"/>
</dbReference>
<reference evidence="2" key="1">
    <citation type="journal article" date="2019" name="Int. J. Syst. Evol. Microbiol.">
        <title>The Global Catalogue of Microorganisms (GCM) 10K type strain sequencing project: providing services to taxonomists for standard genome sequencing and annotation.</title>
        <authorList>
            <consortium name="The Broad Institute Genomics Platform"/>
            <consortium name="The Broad Institute Genome Sequencing Center for Infectious Disease"/>
            <person name="Wu L."/>
            <person name="Ma J."/>
        </authorList>
    </citation>
    <scope>NUCLEOTIDE SEQUENCE [LARGE SCALE GENOMIC DNA]</scope>
    <source>
        <strain evidence="2">CGMCC 1.19029</strain>
    </source>
</reference>
<dbReference type="EMBL" id="JBHSDY010000005">
    <property type="protein sequence ID" value="MFC4298304.1"/>
    <property type="molecule type" value="Genomic_DNA"/>
</dbReference>
<sequence length="90" mass="9910">MKPFDDLLAEAEAADVSGWGFDWLEGRASEERPPWGYARLLAQRLAGVESALDLDTGGGEVLAEAGCFPPHMVATEAWRPNVRQAQERLR</sequence>
<dbReference type="RefSeq" id="WP_376812855.1">
    <property type="nucleotide sequence ID" value="NZ_JBHSDY010000005.1"/>
</dbReference>
<evidence type="ECO:0000313" key="2">
    <source>
        <dbReference type="Proteomes" id="UP001595756"/>
    </source>
</evidence>
<evidence type="ECO:0000313" key="1">
    <source>
        <dbReference type="EMBL" id="MFC4298304.1"/>
    </source>
</evidence>
<gene>
    <name evidence="1" type="ORF">ACFO0J_09660</name>
</gene>
<proteinExistence type="predicted"/>
<dbReference type="InterPro" id="IPR052939">
    <property type="entry name" value="23S_rRNA_MeTrnsfrase_RlmA"/>
</dbReference>